<dbReference type="GO" id="GO:0070086">
    <property type="term" value="P:ubiquitin-dependent endocytosis"/>
    <property type="evidence" value="ECO:0007669"/>
    <property type="project" value="TreeGrafter"/>
</dbReference>
<evidence type="ECO:0000313" key="3">
    <source>
        <dbReference type="EMBL" id="ODV84449.1"/>
    </source>
</evidence>
<dbReference type="AlphaFoldDB" id="A0A1E4SY81"/>
<gene>
    <name evidence="3" type="ORF">CANARDRAFT_28997</name>
</gene>
<proteinExistence type="predicted"/>
<feature type="region of interest" description="Disordered" evidence="1">
    <location>
        <begin position="948"/>
        <end position="988"/>
    </location>
</feature>
<dbReference type="GO" id="GO:0031625">
    <property type="term" value="F:ubiquitin protein ligase binding"/>
    <property type="evidence" value="ECO:0007669"/>
    <property type="project" value="TreeGrafter"/>
</dbReference>
<feature type="region of interest" description="Disordered" evidence="1">
    <location>
        <begin position="648"/>
        <end position="719"/>
    </location>
</feature>
<dbReference type="Pfam" id="PF02752">
    <property type="entry name" value="Arrestin_C"/>
    <property type="match status" value="1"/>
</dbReference>
<feature type="region of interest" description="Disordered" evidence="1">
    <location>
        <begin position="753"/>
        <end position="805"/>
    </location>
</feature>
<dbReference type="STRING" id="983967.A0A1E4SY81"/>
<feature type="compositionally biased region" description="Polar residues" evidence="1">
    <location>
        <begin position="606"/>
        <end position="617"/>
    </location>
</feature>
<feature type="compositionally biased region" description="Polar residues" evidence="1">
    <location>
        <begin position="881"/>
        <end position="890"/>
    </location>
</feature>
<feature type="compositionally biased region" description="Basic and acidic residues" evidence="1">
    <location>
        <begin position="788"/>
        <end position="802"/>
    </location>
</feature>
<evidence type="ECO:0000259" key="2">
    <source>
        <dbReference type="SMART" id="SM01017"/>
    </source>
</evidence>
<feature type="region of interest" description="Disordered" evidence="1">
    <location>
        <begin position="563"/>
        <end position="618"/>
    </location>
</feature>
<sequence length="1045" mass="114991">MDGFMTSPLFPVEELSTETAIKLPPHPNAESDSVKLYIILAEPNIFLEGFSPEEIKSRPPSILRGCLFIRILKPVKIKNISLKLSGTSRTDWPEGIPPKKVDHSEVNTFLQHTWPFFNYTNTYSSTETSRNNADLYISATDSEHELPSLSLDSTLSPVTSPIMSDLNPIKSPSSLVTAFKSSKRLVATATKPSLLTQLSDLDVVSTKSNSASTPDENKHFAPGDYIYSFEQPIQASFPETTSVTFGSVFYVLEASLERSGTFKSNLNARRKINIVRTSSQDSIEENEPIVITRDWEDQLKYEIVISSKQILLNSYLPLAFRLTPMDKIKIQRLRVYLTEHLEYYCRNKKVHRTEPSKKYLLMEHKPPDGCDNLLAIDGDAISAKEFEFQVYVPERIGERYKLHPDTSFEDIQSHHWIKLCIRISKPNPTPADPQKRKHFELSIDSPVHILSPQCAHANTLLPAYVGSSFMEQQHESNEEPLIDILMSPTNGMNLSSNMYKPDDDIPIELKSPQAKPFSPMASPELHAMSPKLRTPVSSVPLGGPASSSSTSIAASIVRPGLLLSQSGPVPPPFEFDTPPPNFAQTQADVPPSYDDVIRDDTESEEAGTSASDASSSIRMGVHSDASSLKAPIPLSNVAATLVKFDENRSRSGRERERQRGYTRSTNNSGNTEDDDDNDGDLGGNFKLKVIPIRSRSTSRDRSSSPSYRAVSPALNSQYSSRSRLINSTVLPGYAQQEHSSNALDSTIAEALRDENEGDEGDDSSVTADSLNDDDEEDVAVHDYSPNNRNEKLTAPDSPDRRSSFSSINSATASLISDDPLARAPLLQRDSLNITRNSSIVDQSSHPLYYGSNNNSYVFRTNSAVGADSMLFSNREREGSVDITSLLSGDPSNGSSNGNGRSEEIWHPFNMASSHNLNNNTGRFYTPRTRGIGGATDQHHYYHLHNSTTAASHDDQSKQHQPHQHLPSSSSSSGTSPVNKTNKRFNGRHLSFGVGPVLAALNGPSADAEADASDNVTTTHVSAGVKGDYYDEPVIPDTVNESAIQD</sequence>
<keyword evidence="4" id="KW-1185">Reference proteome</keyword>
<name>A0A1E4SY81_9ASCO</name>
<protein>
    <recommendedName>
        <fullName evidence="2">Arrestin C-terminal-like domain-containing protein</fullName>
    </recommendedName>
</protein>
<organism evidence="3 4">
    <name type="scientific">[Candida] arabinofermentans NRRL YB-2248</name>
    <dbReference type="NCBI Taxonomy" id="983967"/>
    <lineage>
        <taxon>Eukaryota</taxon>
        <taxon>Fungi</taxon>
        <taxon>Dikarya</taxon>
        <taxon>Ascomycota</taxon>
        <taxon>Saccharomycotina</taxon>
        <taxon>Pichiomycetes</taxon>
        <taxon>Pichiales</taxon>
        <taxon>Pichiaceae</taxon>
        <taxon>Ogataea</taxon>
        <taxon>Ogataea/Candida clade</taxon>
    </lineage>
</organism>
<dbReference type="PANTHER" id="PTHR11188">
    <property type="entry name" value="ARRESTIN DOMAIN CONTAINING PROTEIN"/>
    <property type="match status" value="1"/>
</dbReference>
<evidence type="ECO:0000256" key="1">
    <source>
        <dbReference type="SAM" id="MobiDB-lite"/>
    </source>
</evidence>
<feature type="compositionally biased region" description="Pro residues" evidence="1">
    <location>
        <begin position="568"/>
        <end position="581"/>
    </location>
</feature>
<dbReference type="InterPro" id="IPR014752">
    <property type="entry name" value="Arrestin-like_C"/>
</dbReference>
<dbReference type="Proteomes" id="UP000094801">
    <property type="component" value="Unassembled WGS sequence"/>
</dbReference>
<accession>A0A1E4SY81</accession>
<dbReference type="GO" id="GO:0030674">
    <property type="term" value="F:protein-macromolecule adaptor activity"/>
    <property type="evidence" value="ECO:0007669"/>
    <property type="project" value="TreeGrafter"/>
</dbReference>
<dbReference type="PANTHER" id="PTHR11188:SF174">
    <property type="entry name" value="ARRESTIN-RELATED TRAFFICKING ADAPTER 10-RELATED"/>
    <property type="match status" value="1"/>
</dbReference>
<dbReference type="InterPro" id="IPR011022">
    <property type="entry name" value="Arrestin_C-like"/>
</dbReference>
<feature type="compositionally biased region" description="Basic and acidic residues" evidence="1">
    <location>
        <begin position="648"/>
        <end position="659"/>
    </location>
</feature>
<dbReference type="InterPro" id="IPR050357">
    <property type="entry name" value="Arrestin_domain-protein"/>
</dbReference>
<evidence type="ECO:0000313" key="4">
    <source>
        <dbReference type="Proteomes" id="UP000094801"/>
    </source>
</evidence>
<dbReference type="EMBL" id="KV453856">
    <property type="protein sequence ID" value="ODV84449.1"/>
    <property type="molecule type" value="Genomic_DNA"/>
</dbReference>
<reference evidence="4" key="1">
    <citation type="submission" date="2016-04" db="EMBL/GenBank/DDBJ databases">
        <title>Comparative genomics of biotechnologically important yeasts.</title>
        <authorList>
            <consortium name="DOE Joint Genome Institute"/>
            <person name="Riley R."/>
            <person name="Haridas S."/>
            <person name="Wolfe K.H."/>
            <person name="Lopes M.R."/>
            <person name="Hittinger C.T."/>
            <person name="Goker M."/>
            <person name="Salamov A."/>
            <person name="Wisecaver J."/>
            <person name="Long T.M."/>
            <person name="Aerts A.L."/>
            <person name="Barry K."/>
            <person name="Choi C."/>
            <person name="Clum A."/>
            <person name="Coughlan A.Y."/>
            <person name="Deshpande S."/>
            <person name="Douglass A.P."/>
            <person name="Hanson S.J."/>
            <person name="Klenk H.-P."/>
            <person name="Labutti K."/>
            <person name="Lapidus A."/>
            <person name="Lindquist E."/>
            <person name="Lipzen A."/>
            <person name="Meier-Kolthoff J.P."/>
            <person name="Ohm R.A."/>
            <person name="Otillar R.P."/>
            <person name="Pangilinan J."/>
            <person name="Peng Y."/>
            <person name="Rokas A."/>
            <person name="Rosa C.A."/>
            <person name="Scheuner C."/>
            <person name="Sibirny A.A."/>
            <person name="Slot J.C."/>
            <person name="Stielow J.B."/>
            <person name="Sun H."/>
            <person name="Kurtzman C.P."/>
            <person name="Blackwell M."/>
            <person name="Grigoriev I.V."/>
            <person name="Jeffries T.W."/>
        </authorList>
    </citation>
    <scope>NUCLEOTIDE SEQUENCE [LARGE SCALE GENOMIC DNA]</scope>
    <source>
        <strain evidence="4">NRRL YB-2248</strain>
    </source>
</reference>
<dbReference type="Gene3D" id="2.60.40.640">
    <property type="match status" value="1"/>
</dbReference>
<feature type="domain" description="Arrestin C-terminal-like" evidence="2">
    <location>
        <begin position="295"/>
        <end position="454"/>
    </location>
</feature>
<feature type="compositionally biased region" description="Low complexity" evidence="1">
    <location>
        <begin position="963"/>
        <end position="976"/>
    </location>
</feature>
<feature type="region of interest" description="Disordered" evidence="1">
    <location>
        <begin position="881"/>
        <end position="903"/>
    </location>
</feature>
<dbReference type="OrthoDB" id="2238745at2759"/>
<dbReference type="GO" id="GO:0005829">
    <property type="term" value="C:cytosol"/>
    <property type="evidence" value="ECO:0007669"/>
    <property type="project" value="TreeGrafter"/>
</dbReference>
<dbReference type="SMART" id="SM01017">
    <property type="entry name" value="Arrestin_C"/>
    <property type="match status" value="1"/>
</dbReference>